<name>A0ABU1AM54_9BACT</name>
<sequence>MKPLSLFNPRTDSDSTISHAQADFQRAFEDPPAELRGKPFWSWNGELNEEELLRQMGVAKSMGMGGVFMHSRTGLKTEYLGKEWFELINSCSQQASELGLEGWLYDEDRWPSGSAGGKVTKGQAHRMRSIILRQYAAGEAIEWPELENFIEAHYADLDGLHLKQYDSVAHQSVDVVPAGRQLLIFVREIHPSHSFYNGGSYLDTLSRSATDAFIESTHEKYRAHCGDHFGKAIKGVFTDEPHRGFILCDAVEQPGASDSARAIPYTEALFEEFSQRFGYELRGRLPELYFQYHGERLSKLKWHYAELLQQLFIENWARPCLDWCESNDLLLTGHVLHEDSLAAQAVPCGSLARYYEQMSYPGIDVLTQDCRAYWVAKQVVSVARQQGQPYVLSELYGCTGWQMGFEGHKQIGDWQAFLGVNLRCHHLAWYSMAGEAKRDYPASIFHQSAWYPKYKYVEDYFSRVNLILQQGQPDCDVLVIHPNESISAQFHLGWATWLRSISPAVDQLETKFVELFHWLTNSQIDFDYGDEEQLSRLAEIEVVDGQAYLRFGQMRYRSIVVGGLETMRGTTLSLLEAFQLAGGAVIFAGEVPAYLDAERSRAPRAFAQQALACAWERDALVDCLRENSDQLLQLNEGASVADVISHVRRLDSGEVFIGLVNTTETQLKQVQIDLRQSGRVERLNCRSGQIEAVVVTSHADGLRWWVDFESLGEHLYRVVPETEQSESAEPERVSAAPFSVPIEGPFDYSLSEPNTLLLERARYRLDDGEWSECRDILRQDTAIRDTLGWPQVSGEMVQPWCRPKNDDVVSKKLTLEFPFNVSQIPAALDLLAEQPERWRISLNGRVILCEDLSHWHIDIALKRIQLPVEYLRQGENCITMETDLSQDTDLEAIYLLGDFGVYRKDEDWEIAASPKQVFVGDLVEQGFPFYTGAVTYCLPLPNALCEQAMDVELPEYSGACAEVILGQHSELIAFPPSRTSLPMSSDDTCFKVKLYLTRQNLFGPLHRVPKEQGMTRPDSYRTVGDAYSEAYQLFPSGLLTSPIVHLSAPFVSNE</sequence>
<organism evidence="1 2">
    <name type="scientific">Thalassobacterium sedimentorum</name>
    <dbReference type="NCBI Taxonomy" id="3041258"/>
    <lineage>
        <taxon>Bacteria</taxon>
        <taxon>Pseudomonadati</taxon>
        <taxon>Verrucomicrobiota</taxon>
        <taxon>Opitutia</taxon>
        <taxon>Puniceicoccales</taxon>
        <taxon>Coraliomargaritaceae</taxon>
        <taxon>Thalassobacterium</taxon>
    </lineage>
</organism>
<dbReference type="PANTHER" id="PTHR36848:SF2">
    <property type="entry name" value="SECRETED PROTEIN"/>
    <property type="match status" value="1"/>
</dbReference>
<reference evidence="1 2" key="1">
    <citation type="submission" date="2023-04" db="EMBL/GenBank/DDBJ databases">
        <title>A novel bacteria isolated from coastal sediment.</title>
        <authorList>
            <person name="Liu X.-J."/>
            <person name="Du Z.-J."/>
        </authorList>
    </citation>
    <scope>NUCLEOTIDE SEQUENCE [LARGE SCALE GENOMIC DNA]</scope>
    <source>
        <strain evidence="1 2">SDUM461004</strain>
    </source>
</reference>
<evidence type="ECO:0008006" key="3">
    <source>
        <dbReference type="Google" id="ProtNLM"/>
    </source>
</evidence>
<evidence type="ECO:0000313" key="1">
    <source>
        <dbReference type="EMBL" id="MDQ8195887.1"/>
    </source>
</evidence>
<comment type="caution">
    <text evidence="1">The sequence shown here is derived from an EMBL/GenBank/DDBJ whole genome shotgun (WGS) entry which is preliminary data.</text>
</comment>
<protein>
    <recommendedName>
        <fullName evidence="3">Glycoside hydrolase</fullName>
    </recommendedName>
</protein>
<dbReference type="InterPro" id="IPR053161">
    <property type="entry name" value="Ulvan_degrading_GH"/>
</dbReference>
<dbReference type="RefSeq" id="WP_308986334.1">
    <property type="nucleotide sequence ID" value="NZ_JARXIC010000036.1"/>
</dbReference>
<proteinExistence type="predicted"/>
<dbReference type="Proteomes" id="UP001243717">
    <property type="component" value="Unassembled WGS sequence"/>
</dbReference>
<evidence type="ECO:0000313" key="2">
    <source>
        <dbReference type="Proteomes" id="UP001243717"/>
    </source>
</evidence>
<accession>A0ABU1AM54</accession>
<gene>
    <name evidence="1" type="ORF">QEH59_15745</name>
</gene>
<dbReference type="PANTHER" id="PTHR36848">
    <property type="entry name" value="DNA-BINDING PROTEIN (PUTATIVE SECRETED PROTEIN)-RELATED"/>
    <property type="match status" value="1"/>
</dbReference>
<keyword evidence="2" id="KW-1185">Reference proteome</keyword>
<dbReference type="EMBL" id="JARXIC010000036">
    <property type="protein sequence ID" value="MDQ8195887.1"/>
    <property type="molecule type" value="Genomic_DNA"/>
</dbReference>